<dbReference type="InterPro" id="IPR006530">
    <property type="entry name" value="YD"/>
</dbReference>
<dbReference type="Gene3D" id="2.180.10.10">
    <property type="entry name" value="RHS repeat-associated core"/>
    <property type="match status" value="1"/>
</dbReference>
<feature type="non-terminal residue" evidence="1">
    <location>
        <position position="98"/>
    </location>
</feature>
<gene>
    <name evidence="1" type="ORF">S01H1_43787</name>
</gene>
<sequence length="98" mass="10997">MLTHSGAKGEWGCLLDDATGRTVQILNCLPDGSPLVYSEYSYDAAGRITKVRREDGDVIYYEHDSVSRLTSEEWYDAGMTQLCCFQWDYDPVGNSACE</sequence>
<name>X0UPL4_9ZZZZ</name>
<reference evidence="1" key="1">
    <citation type="journal article" date="2014" name="Front. Microbiol.">
        <title>High frequency of phylogenetically diverse reductive dehalogenase-homologous genes in deep subseafloor sedimentary metagenomes.</title>
        <authorList>
            <person name="Kawai M."/>
            <person name="Futagami T."/>
            <person name="Toyoda A."/>
            <person name="Takaki Y."/>
            <person name="Nishi S."/>
            <person name="Hori S."/>
            <person name="Arai W."/>
            <person name="Tsubouchi T."/>
            <person name="Morono Y."/>
            <person name="Uchiyama I."/>
            <person name="Ito T."/>
            <person name="Fujiyama A."/>
            <person name="Inagaki F."/>
            <person name="Takami H."/>
        </authorList>
    </citation>
    <scope>NUCLEOTIDE SEQUENCE</scope>
    <source>
        <strain evidence="1">Expedition CK06-06</strain>
    </source>
</reference>
<accession>X0UPL4</accession>
<dbReference type="AlphaFoldDB" id="X0UPL4"/>
<organism evidence="1">
    <name type="scientific">marine sediment metagenome</name>
    <dbReference type="NCBI Taxonomy" id="412755"/>
    <lineage>
        <taxon>unclassified sequences</taxon>
        <taxon>metagenomes</taxon>
        <taxon>ecological metagenomes</taxon>
    </lineage>
</organism>
<proteinExistence type="predicted"/>
<dbReference type="EMBL" id="BARS01027904">
    <property type="protein sequence ID" value="GAG02238.1"/>
    <property type="molecule type" value="Genomic_DNA"/>
</dbReference>
<dbReference type="NCBIfam" id="TIGR01643">
    <property type="entry name" value="YD_repeat_2x"/>
    <property type="match status" value="1"/>
</dbReference>
<protein>
    <submittedName>
        <fullName evidence="1">Uncharacterized protein</fullName>
    </submittedName>
</protein>
<comment type="caution">
    <text evidence="1">The sequence shown here is derived from an EMBL/GenBank/DDBJ whole genome shotgun (WGS) entry which is preliminary data.</text>
</comment>
<evidence type="ECO:0000313" key="1">
    <source>
        <dbReference type="EMBL" id="GAG02238.1"/>
    </source>
</evidence>
<dbReference type="InterPro" id="IPR031325">
    <property type="entry name" value="RHS_repeat"/>
</dbReference>
<dbReference type="Pfam" id="PF05593">
    <property type="entry name" value="RHS_repeat"/>
    <property type="match status" value="1"/>
</dbReference>